<dbReference type="InterPro" id="IPR016047">
    <property type="entry name" value="M23ase_b-sheet_dom"/>
</dbReference>
<dbReference type="EMBL" id="LT605205">
    <property type="protein sequence ID" value="SCD21213.1"/>
    <property type="molecule type" value="Genomic_DNA"/>
</dbReference>
<dbReference type="CDD" id="cd12797">
    <property type="entry name" value="M23_peptidase"/>
    <property type="match status" value="1"/>
</dbReference>
<feature type="compositionally biased region" description="Low complexity" evidence="1">
    <location>
        <begin position="271"/>
        <end position="284"/>
    </location>
</feature>
<protein>
    <submittedName>
        <fullName evidence="4">Peptidase M23</fullName>
    </submittedName>
</protein>
<evidence type="ECO:0000259" key="3">
    <source>
        <dbReference type="PROSITE" id="PS51782"/>
    </source>
</evidence>
<dbReference type="InterPro" id="IPR018392">
    <property type="entry name" value="LysM"/>
</dbReference>
<feature type="region of interest" description="Disordered" evidence="1">
    <location>
        <begin position="271"/>
        <end position="293"/>
    </location>
</feature>
<dbReference type="SUPFAM" id="SSF54106">
    <property type="entry name" value="LysM domain"/>
    <property type="match status" value="1"/>
</dbReference>
<gene>
    <name evidence="4" type="ORF">PSM36_2409</name>
</gene>
<dbReference type="STRING" id="1642647.PSM36_2409"/>
<reference evidence="4 5" key="1">
    <citation type="submission" date="2016-08" db="EMBL/GenBank/DDBJ databases">
        <authorList>
            <person name="Seilhamer J.J."/>
        </authorList>
    </citation>
    <scope>NUCLEOTIDE SEQUENCE [LARGE SCALE GENOMIC DNA]</scope>
    <source>
        <strain evidence="4">M3/6</strain>
    </source>
</reference>
<dbReference type="AlphaFoldDB" id="A0A1R3SYE5"/>
<dbReference type="InterPro" id="IPR011055">
    <property type="entry name" value="Dup_hybrid_motif"/>
</dbReference>
<dbReference type="Pfam" id="PF01551">
    <property type="entry name" value="Peptidase_M23"/>
    <property type="match status" value="1"/>
</dbReference>
<evidence type="ECO:0000256" key="1">
    <source>
        <dbReference type="SAM" id="MobiDB-lite"/>
    </source>
</evidence>
<keyword evidence="2" id="KW-0732">Signal</keyword>
<dbReference type="SMART" id="SM00257">
    <property type="entry name" value="LysM"/>
    <property type="match status" value="1"/>
</dbReference>
<dbReference type="Pfam" id="PF01476">
    <property type="entry name" value="LysM"/>
    <property type="match status" value="1"/>
</dbReference>
<dbReference type="Gene3D" id="2.70.70.10">
    <property type="entry name" value="Glucose Permease (Domain IIA)"/>
    <property type="match status" value="1"/>
</dbReference>
<feature type="domain" description="LysM" evidence="3">
    <location>
        <begin position="303"/>
        <end position="347"/>
    </location>
</feature>
<organism evidence="4 5">
    <name type="scientific">Proteiniphilum saccharofermentans</name>
    <dbReference type="NCBI Taxonomy" id="1642647"/>
    <lineage>
        <taxon>Bacteria</taxon>
        <taxon>Pseudomonadati</taxon>
        <taxon>Bacteroidota</taxon>
        <taxon>Bacteroidia</taxon>
        <taxon>Bacteroidales</taxon>
        <taxon>Dysgonomonadaceae</taxon>
        <taxon>Proteiniphilum</taxon>
    </lineage>
</organism>
<feature type="signal peptide" evidence="2">
    <location>
        <begin position="1"/>
        <end position="27"/>
    </location>
</feature>
<evidence type="ECO:0000313" key="5">
    <source>
        <dbReference type="Proteomes" id="UP000187464"/>
    </source>
</evidence>
<evidence type="ECO:0000313" key="4">
    <source>
        <dbReference type="EMBL" id="SCD21213.1"/>
    </source>
</evidence>
<dbReference type="SUPFAM" id="SSF51261">
    <property type="entry name" value="Duplicated hybrid motif"/>
    <property type="match status" value="1"/>
</dbReference>
<sequence length="348" mass="39127">MERNHFLAKAGVLLSASLMFVTLNSFSQLSPESNGNTRPDLTYKQLHSSTLSEQQGLFADGLKLKLDLSVLDEVEEDRFEFDPDAIPADDIYGGMWGNRYVNTYGDLKNAPDTFIVDLENFTMPVDGYMTSNFGRRGSRRYHYGVDLKAQTGDTIYAAFDGKIRVKQYERRGYGYYLVIRHLNGLETVYGHLSKFLVDENDFVKSGQPIGLAGNTGRSFGSHLHFETRFLGKPINPNFIIDFQKKVPHKEEYLVTNSSYRKTSNSSRVIVNSNTGNTNNSSTSNYREPANNTNTNKYVSGEVNYHRIQKGDTLGAIAKRYGISVSKICSLNNITPKTTLRIGKSIRIS</sequence>
<dbReference type="KEGG" id="psac:PSM36_2409"/>
<keyword evidence="5" id="KW-1185">Reference proteome</keyword>
<accession>A0A1R3SYE5</accession>
<dbReference type="InterPro" id="IPR050570">
    <property type="entry name" value="Cell_wall_metabolism_enzyme"/>
</dbReference>
<dbReference type="CDD" id="cd00118">
    <property type="entry name" value="LysM"/>
    <property type="match status" value="1"/>
</dbReference>
<feature type="chain" id="PRO_5010298165" evidence="2">
    <location>
        <begin position="28"/>
        <end position="348"/>
    </location>
</feature>
<dbReference type="PANTHER" id="PTHR21666:SF270">
    <property type="entry name" value="MUREIN HYDROLASE ACTIVATOR ENVC"/>
    <property type="match status" value="1"/>
</dbReference>
<dbReference type="Gene3D" id="3.10.350.10">
    <property type="entry name" value="LysM domain"/>
    <property type="match status" value="1"/>
</dbReference>
<dbReference type="GO" id="GO:0004222">
    <property type="term" value="F:metalloendopeptidase activity"/>
    <property type="evidence" value="ECO:0007669"/>
    <property type="project" value="TreeGrafter"/>
</dbReference>
<dbReference type="PANTHER" id="PTHR21666">
    <property type="entry name" value="PEPTIDASE-RELATED"/>
    <property type="match status" value="1"/>
</dbReference>
<dbReference type="PROSITE" id="PS51782">
    <property type="entry name" value="LYSM"/>
    <property type="match status" value="1"/>
</dbReference>
<proteinExistence type="predicted"/>
<dbReference type="InterPro" id="IPR036779">
    <property type="entry name" value="LysM_dom_sf"/>
</dbReference>
<evidence type="ECO:0000256" key="2">
    <source>
        <dbReference type="SAM" id="SignalP"/>
    </source>
</evidence>
<dbReference type="Proteomes" id="UP000187464">
    <property type="component" value="Chromosome I"/>
</dbReference>
<name>A0A1R3SYE5_9BACT</name>
<dbReference type="RefSeq" id="WP_076931067.1">
    <property type="nucleotide sequence ID" value="NZ_LT605205.1"/>
</dbReference>